<keyword evidence="3 5" id="KW-0408">Iron</keyword>
<keyword evidence="2 5" id="KW-0479">Metal-binding</keyword>
<evidence type="ECO:0000256" key="2">
    <source>
        <dbReference type="ARBA" id="ARBA00022723"/>
    </source>
</evidence>
<dbReference type="Gene3D" id="1.10.760.10">
    <property type="entry name" value="Cytochrome c-like domain"/>
    <property type="match status" value="1"/>
</dbReference>
<evidence type="ECO:0000256" key="5">
    <source>
        <dbReference type="PROSITE-ProRule" id="PRU00433"/>
    </source>
</evidence>
<dbReference type="Pfam" id="PF00034">
    <property type="entry name" value="Cytochrom_C"/>
    <property type="match status" value="1"/>
</dbReference>
<keyword evidence="4" id="KW-0186">Copper</keyword>
<evidence type="ECO:0000259" key="7">
    <source>
        <dbReference type="PROSITE" id="PS51007"/>
    </source>
</evidence>
<evidence type="ECO:0000256" key="4">
    <source>
        <dbReference type="ARBA" id="ARBA00023008"/>
    </source>
</evidence>
<organism evidence="8">
    <name type="scientific">uncultured Solirubrobacteraceae bacterium</name>
    <dbReference type="NCBI Taxonomy" id="1162706"/>
    <lineage>
        <taxon>Bacteria</taxon>
        <taxon>Bacillati</taxon>
        <taxon>Actinomycetota</taxon>
        <taxon>Thermoleophilia</taxon>
        <taxon>Solirubrobacterales</taxon>
        <taxon>Solirubrobacteraceae</taxon>
        <taxon>environmental samples</taxon>
    </lineage>
</organism>
<dbReference type="InterPro" id="IPR000923">
    <property type="entry name" value="BlueCu_1"/>
</dbReference>
<evidence type="ECO:0000256" key="6">
    <source>
        <dbReference type="SAM" id="SignalP"/>
    </source>
</evidence>
<dbReference type="Pfam" id="PF00127">
    <property type="entry name" value="Copper-bind"/>
    <property type="match status" value="1"/>
</dbReference>
<dbReference type="PROSITE" id="PS51007">
    <property type="entry name" value="CYTC"/>
    <property type="match status" value="1"/>
</dbReference>
<protein>
    <recommendedName>
        <fullName evidence="7">Cytochrome c domain-containing protein</fullName>
    </recommendedName>
</protein>
<dbReference type="GO" id="GO:0005507">
    <property type="term" value="F:copper ion binding"/>
    <property type="evidence" value="ECO:0007669"/>
    <property type="project" value="InterPro"/>
</dbReference>
<sequence length="246" mass="25029">MPGILLRRGLRLAVLVAAACGAVVASGCSSSSGPESRADLVAGKQLFVQRCGACHILNRAGTKGVTGPNLDEAFHRAKADGMDAASIRGMVHQQIKYPSVGGVEGTGEMPADLVTGEDVDSVAAYVARAAAAPGEDQGLLANAVPKAGSGETITAEGGTLTIPADPTGQLAYTSATAEAPAGPLTVAMPNESGVPHNIVIDGKGESEVIEEGETEFEAEFEAGTFEYYCSVEGHREAGMEGELTVE</sequence>
<reference evidence="8" key="1">
    <citation type="submission" date="2020-02" db="EMBL/GenBank/DDBJ databases">
        <authorList>
            <person name="Meier V. D."/>
        </authorList>
    </citation>
    <scope>NUCLEOTIDE SEQUENCE</scope>
    <source>
        <strain evidence="8">AVDCRST_MAG13</strain>
    </source>
</reference>
<dbReference type="AlphaFoldDB" id="A0A6J4SDZ3"/>
<evidence type="ECO:0000256" key="1">
    <source>
        <dbReference type="ARBA" id="ARBA00022617"/>
    </source>
</evidence>
<keyword evidence="6" id="KW-0732">Signal</keyword>
<evidence type="ECO:0000313" key="8">
    <source>
        <dbReference type="EMBL" id="CAA9496295.1"/>
    </source>
</evidence>
<dbReference type="InterPro" id="IPR009056">
    <property type="entry name" value="Cyt_c-like_dom"/>
</dbReference>
<dbReference type="Gene3D" id="2.60.40.420">
    <property type="entry name" value="Cupredoxins - blue copper proteins"/>
    <property type="match status" value="1"/>
</dbReference>
<gene>
    <name evidence="8" type="ORF">AVDCRST_MAG13-2002</name>
</gene>
<dbReference type="GO" id="GO:0009055">
    <property type="term" value="F:electron transfer activity"/>
    <property type="evidence" value="ECO:0007669"/>
    <property type="project" value="InterPro"/>
</dbReference>
<keyword evidence="1 5" id="KW-0349">Heme</keyword>
<evidence type="ECO:0000256" key="3">
    <source>
        <dbReference type="ARBA" id="ARBA00023004"/>
    </source>
</evidence>
<feature type="chain" id="PRO_5038864715" description="Cytochrome c domain-containing protein" evidence="6">
    <location>
        <begin position="26"/>
        <end position="246"/>
    </location>
</feature>
<dbReference type="PROSITE" id="PS51257">
    <property type="entry name" value="PROKAR_LIPOPROTEIN"/>
    <property type="match status" value="1"/>
</dbReference>
<dbReference type="PROSITE" id="PS00079">
    <property type="entry name" value="MULTICOPPER_OXIDASE1"/>
    <property type="match status" value="1"/>
</dbReference>
<dbReference type="InterPro" id="IPR033138">
    <property type="entry name" value="Cu_oxidase_CS"/>
</dbReference>
<name>A0A6J4SDZ3_9ACTN</name>
<feature type="domain" description="Cytochrome c" evidence="7">
    <location>
        <begin position="38"/>
        <end position="130"/>
    </location>
</feature>
<proteinExistence type="predicted"/>
<dbReference type="InterPro" id="IPR008972">
    <property type="entry name" value="Cupredoxin"/>
</dbReference>
<feature type="signal peptide" evidence="6">
    <location>
        <begin position="1"/>
        <end position="25"/>
    </location>
</feature>
<dbReference type="InterPro" id="IPR036909">
    <property type="entry name" value="Cyt_c-like_dom_sf"/>
</dbReference>
<dbReference type="CDD" id="cd00920">
    <property type="entry name" value="Cupredoxin"/>
    <property type="match status" value="1"/>
</dbReference>
<accession>A0A6J4SDZ3</accession>
<dbReference type="GO" id="GO:0020037">
    <property type="term" value="F:heme binding"/>
    <property type="evidence" value="ECO:0007669"/>
    <property type="project" value="InterPro"/>
</dbReference>
<dbReference type="SUPFAM" id="SSF49503">
    <property type="entry name" value="Cupredoxins"/>
    <property type="match status" value="1"/>
</dbReference>
<dbReference type="EMBL" id="CADCVO010000317">
    <property type="protein sequence ID" value="CAA9496295.1"/>
    <property type="molecule type" value="Genomic_DNA"/>
</dbReference>
<dbReference type="SUPFAM" id="SSF46626">
    <property type="entry name" value="Cytochrome c"/>
    <property type="match status" value="1"/>
</dbReference>